<dbReference type="AlphaFoldDB" id="A0A8H6XB12"/>
<evidence type="ECO:0000256" key="1">
    <source>
        <dbReference type="SAM" id="SignalP"/>
    </source>
</evidence>
<organism evidence="2 3">
    <name type="scientific">Mycena sanguinolenta</name>
    <dbReference type="NCBI Taxonomy" id="230812"/>
    <lineage>
        <taxon>Eukaryota</taxon>
        <taxon>Fungi</taxon>
        <taxon>Dikarya</taxon>
        <taxon>Basidiomycota</taxon>
        <taxon>Agaricomycotina</taxon>
        <taxon>Agaricomycetes</taxon>
        <taxon>Agaricomycetidae</taxon>
        <taxon>Agaricales</taxon>
        <taxon>Marasmiineae</taxon>
        <taxon>Mycenaceae</taxon>
        <taxon>Mycena</taxon>
    </lineage>
</organism>
<dbReference type="OrthoDB" id="10341646at2759"/>
<sequence length="106" mass="11429">MVFFSIFFSLLLAVAGVHAQDECETQVTNTVVAEIAAMNAFINQTPPPTSTNETDCHSAAVLQAEITLTGQAVIAQGCEDIYNHDIVTNEDFVTGSQFLADFLQLC</sequence>
<comment type="caution">
    <text evidence="2">The sequence shown here is derived from an EMBL/GenBank/DDBJ whole genome shotgun (WGS) entry which is preliminary data.</text>
</comment>
<protein>
    <submittedName>
        <fullName evidence="2">Uncharacterized protein</fullName>
    </submittedName>
</protein>
<feature type="signal peptide" evidence="1">
    <location>
        <begin position="1"/>
        <end position="19"/>
    </location>
</feature>
<reference evidence="2" key="1">
    <citation type="submission" date="2020-05" db="EMBL/GenBank/DDBJ databases">
        <title>Mycena genomes resolve the evolution of fungal bioluminescence.</title>
        <authorList>
            <person name="Tsai I.J."/>
        </authorList>
    </citation>
    <scope>NUCLEOTIDE SEQUENCE</scope>
    <source>
        <strain evidence="2">160909Yilan</strain>
    </source>
</reference>
<accession>A0A8H6XB12</accession>
<dbReference type="Proteomes" id="UP000623467">
    <property type="component" value="Unassembled WGS sequence"/>
</dbReference>
<gene>
    <name evidence="2" type="ORF">MSAN_02272700</name>
</gene>
<evidence type="ECO:0000313" key="3">
    <source>
        <dbReference type="Proteomes" id="UP000623467"/>
    </source>
</evidence>
<name>A0A8H6XB12_9AGAR</name>
<feature type="chain" id="PRO_5034758147" evidence="1">
    <location>
        <begin position="20"/>
        <end position="106"/>
    </location>
</feature>
<keyword evidence="1" id="KW-0732">Signal</keyword>
<keyword evidence="3" id="KW-1185">Reference proteome</keyword>
<proteinExistence type="predicted"/>
<dbReference type="EMBL" id="JACAZH010000035">
    <property type="protein sequence ID" value="KAF7337204.1"/>
    <property type="molecule type" value="Genomic_DNA"/>
</dbReference>
<evidence type="ECO:0000313" key="2">
    <source>
        <dbReference type="EMBL" id="KAF7337204.1"/>
    </source>
</evidence>